<evidence type="ECO:0000313" key="2">
    <source>
        <dbReference type="Proteomes" id="UP000033618"/>
    </source>
</evidence>
<gene>
    <name evidence="1" type="ORF">WM40_02750</name>
</gene>
<protein>
    <submittedName>
        <fullName evidence="1">Uncharacterized protein</fullName>
    </submittedName>
</protein>
<dbReference type="AlphaFoldDB" id="A0A0F5K4X1"/>
<sequence length="198" mass="22264">MMPHQQTGTYLTDKALWGAPPDSPSSFYNGKTLNELTALAWRGNGANPVIEINVRQWNATGGQLVIQDAWGFHLFNLDSGGFFEYRNVRLNRGPFDGAYQSELWLYRSTKLDTPTFIRASISSSTYRDLQFMTKDGITAYDFESGNYHSTVNPTLVGGALDNQKVGDLIAKGQLVNQTWQDYVVFSDEPLYDPARIDF</sequence>
<comment type="caution">
    <text evidence="1">The sequence shown here is derived from an EMBL/GenBank/DDBJ whole genome shotgun (WGS) entry which is preliminary data.</text>
</comment>
<dbReference type="EMBL" id="LAQU01000002">
    <property type="protein sequence ID" value="KKB64924.1"/>
    <property type="molecule type" value="Genomic_DNA"/>
</dbReference>
<evidence type="ECO:0000313" key="1">
    <source>
        <dbReference type="EMBL" id="KKB64924.1"/>
    </source>
</evidence>
<name>A0A0F5K4X1_9BURK</name>
<accession>A0A0F5K4X1</accession>
<reference evidence="1 2" key="1">
    <citation type="submission" date="2015-03" db="EMBL/GenBank/DDBJ databases">
        <title>Draft Genome Sequence of Burkholderia andropogonis type strain ICMP2807, isolated from Sorghum bicolor.</title>
        <authorList>
            <person name="Lopes-Santos L."/>
            <person name="Castro D.B."/>
            <person name="Ottoboni L.M."/>
            <person name="Park D."/>
            <person name="Weirc B.S."/>
            <person name="Destefano S.A."/>
        </authorList>
    </citation>
    <scope>NUCLEOTIDE SEQUENCE [LARGE SCALE GENOMIC DNA]</scope>
    <source>
        <strain evidence="1 2">ICMP2807</strain>
    </source>
</reference>
<dbReference type="RefSeq" id="WP_046152080.1">
    <property type="nucleotide sequence ID" value="NZ_LAQU01000002.1"/>
</dbReference>
<dbReference type="PATRIC" id="fig|28092.6.peg.647"/>
<proteinExistence type="predicted"/>
<dbReference type="Proteomes" id="UP000033618">
    <property type="component" value="Unassembled WGS sequence"/>
</dbReference>
<keyword evidence="2" id="KW-1185">Reference proteome</keyword>
<organism evidence="1 2">
    <name type="scientific">Robbsia andropogonis</name>
    <dbReference type="NCBI Taxonomy" id="28092"/>
    <lineage>
        <taxon>Bacteria</taxon>
        <taxon>Pseudomonadati</taxon>
        <taxon>Pseudomonadota</taxon>
        <taxon>Betaproteobacteria</taxon>
        <taxon>Burkholderiales</taxon>
        <taxon>Burkholderiaceae</taxon>
        <taxon>Robbsia</taxon>
    </lineage>
</organism>